<dbReference type="EMBL" id="WJBH02000004">
    <property type="protein sequence ID" value="KAI9560074.1"/>
    <property type="molecule type" value="Genomic_DNA"/>
</dbReference>
<evidence type="ECO:0000313" key="2">
    <source>
        <dbReference type="EMBL" id="KAI9560074.1"/>
    </source>
</evidence>
<proteinExistence type="predicted"/>
<protein>
    <submittedName>
        <fullName evidence="2">Uncharacterized protein</fullName>
    </submittedName>
</protein>
<sequence length="55" mass="6521">MSNNERRNETLQSDQVRQRTQRRPWWPTHKKICLPASTDKFLSYGNHSTHGILSL</sequence>
<reference evidence="2 3" key="1">
    <citation type="submission" date="2022-05" db="EMBL/GenBank/DDBJ databases">
        <title>A multi-omics perspective on studying reproductive biology in Daphnia sinensis.</title>
        <authorList>
            <person name="Jia J."/>
        </authorList>
    </citation>
    <scope>NUCLEOTIDE SEQUENCE [LARGE SCALE GENOMIC DNA]</scope>
    <source>
        <strain evidence="2 3">WSL</strain>
    </source>
</reference>
<dbReference type="Proteomes" id="UP000820818">
    <property type="component" value="Linkage Group LG4"/>
</dbReference>
<name>A0AAD5KSY2_9CRUS</name>
<keyword evidence="3" id="KW-1185">Reference proteome</keyword>
<evidence type="ECO:0000256" key="1">
    <source>
        <dbReference type="SAM" id="MobiDB-lite"/>
    </source>
</evidence>
<comment type="caution">
    <text evidence="2">The sequence shown here is derived from an EMBL/GenBank/DDBJ whole genome shotgun (WGS) entry which is preliminary data.</text>
</comment>
<accession>A0AAD5KSY2</accession>
<evidence type="ECO:0000313" key="3">
    <source>
        <dbReference type="Proteomes" id="UP000820818"/>
    </source>
</evidence>
<gene>
    <name evidence="2" type="ORF">GHT06_014084</name>
</gene>
<feature type="region of interest" description="Disordered" evidence="1">
    <location>
        <begin position="1"/>
        <end position="24"/>
    </location>
</feature>
<organism evidence="2 3">
    <name type="scientific">Daphnia sinensis</name>
    <dbReference type="NCBI Taxonomy" id="1820382"/>
    <lineage>
        <taxon>Eukaryota</taxon>
        <taxon>Metazoa</taxon>
        <taxon>Ecdysozoa</taxon>
        <taxon>Arthropoda</taxon>
        <taxon>Crustacea</taxon>
        <taxon>Branchiopoda</taxon>
        <taxon>Diplostraca</taxon>
        <taxon>Cladocera</taxon>
        <taxon>Anomopoda</taxon>
        <taxon>Daphniidae</taxon>
        <taxon>Daphnia</taxon>
        <taxon>Daphnia similis group</taxon>
    </lineage>
</organism>
<dbReference type="AlphaFoldDB" id="A0AAD5KSY2"/>